<reference evidence="7 8" key="1">
    <citation type="submission" date="2019-07" db="EMBL/GenBank/DDBJ databases">
        <title>Whole genome shotgun sequence of Cellulomonas xylanilytica NBRC 101102.</title>
        <authorList>
            <person name="Hosoyama A."/>
            <person name="Uohara A."/>
            <person name="Ohji S."/>
            <person name="Ichikawa N."/>
        </authorList>
    </citation>
    <scope>NUCLEOTIDE SEQUENCE [LARGE SCALE GENOMIC DNA]</scope>
    <source>
        <strain evidence="7 8">NBRC 101102</strain>
    </source>
</reference>
<proteinExistence type="predicted"/>
<evidence type="ECO:0000256" key="3">
    <source>
        <dbReference type="ARBA" id="ARBA00022989"/>
    </source>
</evidence>
<dbReference type="SUPFAM" id="SSF52091">
    <property type="entry name" value="SpoIIaa-like"/>
    <property type="match status" value="1"/>
</dbReference>
<dbReference type="GO" id="GO:0055085">
    <property type="term" value="P:transmembrane transport"/>
    <property type="evidence" value="ECO:0007669"/>
    <property type="project" value="InterPro"/>
</dbReference>
<organism evidence="7 8">
    <name type="scientific">Cellulomonas xylanilytica</name>
    <dbReference type="NCBI Taxonomy" id="233583"/>
    <lineage>
        <taxon>Bacteria</taxon>
        <taxon>Bacillati</taxon>
        <taxon>Actinomycetota</taxon>
        <taxon>Actinomycetes</taxon>
        <taxon>Micrococcales</taxon>
        <taxon>Cellulomonadaceae</taxon>
        <taxon>Cellulomonas</taxon>
    </lineage>
</organism>
<dbReference type="EMBL" id="BJUB01000005">
    <property type="protein sequence ID" value="GEK21374.1"/>
    <property type="molecule type" value="Genomic_DNA"/>
</dbReference>
<feature type="transmembrane region" description="Helical" evidence="5">
    <location>
        <begin position="125"/>
        <end position="144"/>
    </location>
</feature>
<comment type="caution">
    <text evidence="7">The sequence shown here is derived from an EMBL/GenBank/DDBJ whole genome shotgun (WGS) entry which is preliminary data.</text>
</comment>
<dbReference type="PANTHER" id="PTHR11814">
    <property type="entry name" value="SULFATE TRANSPORTER"/>
    <property type="match status" value="1"/>
</dbReference>
<comment type="subcellular location">
    <subcellularLocation>
        <location evidence="1">Membrane</location>
        <topology evidence="1">Multi-pass membrane protein</topology>
    </subcellularLocation>
</comment>
<dbReference type="InterPro" id="IPR002645">
    <property type="entry name" value="STAS_dom"/>
</dbReference>
<dbReference type="Proteomes" id="UP000321118">
    <property type="component" value="Unassembled WGS sequence"/>
</dbReference>
<dbReference type="Pfam" id="PF01740">
    <property type="entry name" value="STAS"/>
    <property type="match status" value="1"/>
</dbReference>
<feature type="transmembrane region" description="Helical" evidence="5">
    <location>
        <begin position="373"/>
        <end position="403"/>
    </location>
</feature>
<feature type="transmembrane region" description="Helical" evidence="5">
    <location>
        <begin position="40"/>
        <end position="59"/>
    </location>
</feature>
<feature type="transmembrane region" description="Helical" evidence="5">
    <location>
        <begin position="71"/>
        <end position="88"/>
    </location>
</feature>
<sequence length="557" mass="57197">MDRPFVGLTWRNAASEAVAGVTLLAIAVPLNIGYAQIAGLPPTAGLYALVLPAIVYALVVSSRQVVASPDAAAAALVASSIGGLAVAGGDEYLMMAFAQAVICGALFVLAAVFKLGFLANFLSKPILVGFVGGLALDILASQVAKMLGVKIDSGGEFTEKVSGLVAGLSTANGWSVLIAVVAVAVLLGGRRIARAVPWALVVLVVATLVVTVTGLESQGVAVLGPVDAGPPTLTWPTLDLATWLALVPSAIALTMVTMAEGLLVARSYGEKRRYSTDPNRDLLAFGAANLAAGTTGGFAVGSSTSRTAAMDQAGSRTQLPSVVAATGTLLLLLFGTALLEHIPSPAIGAIVGVAVLPLLGIRDFRELWAQDRFEFAIGVVCFLVTLLVGAIPGIVVSFVLALINLAKRASTPAIDVLAADDNPDSSLLDPAPVGTATAPGVVVIRLAAPLFFANGSVFADAVKRAVTESSDVRTVVVDLEAVTDVDVTGAEAFSGLKVWLRDRDITLAFSRPRTAIAERFRALGLIDEEPLYPTNRAALAAIDATPRLTGAQRKQVP</sequence>
<feature type="domain" description="STAS" evidence="6">
    <location>
        <begin position="431"/>
        <end position="542"/>
    </location>
</feature>
<dbReference type="InterPro" id="IPR011547">
    <property type="entry name" value="SLC26A/SulP_dom"/>
</dbReference>
<dbReference type="CDD" id="cd07042">
    <property type="entry name" value="STAS_SulP_like_sulfate_transporter"/>
    <property type="match status" value="1"/>
</dbReference>
<dbReference type="InterPro" id="IPR036513">
    <property type="entry name" value="STAS_dom_sf"/>
</dbReference>
<keyword evidence="4 5" id="KW-0472">Membrane</keyword>
<feature type="transmembrane region" description="Helical" evidence="5">
    <location>
        <begin position="319"/>
        <end position="339"/>
    </location>
</feature>
<evidence type="ECO:0000313" key="8">
    <source>
        <dbReference type="Proteomes" id="UP000321118"/>
    </source>
</evidence>
<keyword evidence="2 5" id="KW-0812">Transmembrane</keyword>
<feature type="transmembrane region" description="Helical" evidence="5">
    <location>
        <begin position="12"/>
        <end position="34"/>
    </location>
</feature>
<dbReference type="AlphaFoldDB" id="A0A510V3C2"/>
<dbReference type="InterPro" id="IPR001902">
    <property type="entry name" value="SLC26A/SulP_fam"/>
</dbReference>
<accession>A0A510V3C2</accession>
<feature type="transmembrane region" description="Helical" evidence="5">
    <location>
        <begin position="240"/>
        <end position="265"/>
    </location>
</feature>
<keyword evidence="3 5" id="KW-1133">Transmembrane helix</keyword>
<feature type="transmembrane region" description="Helical" evidence="5">
    <location>
        <begin position="164"/>
        <end position="188"/>
    </location>
</feature>
<feature type="transmembrane region" description="Helical" evidence="5">
    <location>
        <begin position="94"/>
        <end position="113"/>
    </location>
</feature>
<protein>
    <submittedName>
        <fullName evidence="7">Sodium-independent anion transporter</fullName>
    </submittedName>
</protein>
<name>A0A510V3C2_9CELL</name>
<evidence type="ECO:0000256" key="2">
    <source>
        <dbReference type="ARBA" id="ARBA00022692"/>
    </source>
</evidence>
<feature type="transmembrane region" description="Helical" evidence="5">
    <location>
        <begin position="345"/>
        <end position="361"/>
    </location>
</feature>
<gene>
    <name evidence="7" type="ORF">CXY01_18940</name>
</gene>
<evidence type="ECO:0000256" key="1">
    <source>
        <dbReference type="ARBA" id="ARBA00004141"/>
    </source>
</evidence>
<evidence type="ECO:0000256" key="5">
    <source>
        <dbReference type="SAM" id="Phobius"/>
    </source>
</evidence>
<dbReference type="PROSITE" id="PS50801">
    <property type="entry name" value="STAS"/>
    <property type="match status" value="1"/>
</dbReference>
<dbReference type="Gene3D" id="3.30.750.24">
    <property type="entry name" value="STAS domain"/>
    <property type="match status" value="1"/>
</dbReference>
<evidence type="ECO:0000259" key="6">
    <source>
        <dbReference type="PROSITE" id="PS50801"/>
    </source>
</evidence>
<evidence type="ECO:0000313" key="7">
    <source>
        <dbReference type="EMBL" id="GEK21374.1"/>
    </source>
</evidence>
<dbReference type="OrthoDB" id="9771198at2"/>
<feature type="transmembrane region" description="Helical" evidence="5">
    <location>
        <begin position="195"/>
        <end position="215"/>
    </location>
</feature>
<keyword evidence="8" id="KW-1185">Reference proteome</keyword>
<dbReference type="RefSeq" id="WP_146927181.1">
    <property type="nucleotide sequence ID" value="NZ_BJUB01000005.1"/>
</dbReference>
<evidence type="ECO:0000256" key="4">
    <source>
        <dbReference type="ARBA" id="ARBA00023136"/>
    </source>
</evidence>
<dbReference type="GO" id="GO:0016020">
    <property type="term" value="C:membrane"/>
    <property type="evidence" value="ECO:0007669"/>
    <property type="project" value="UniProtKB-SubCell"/>
</dbReference>
<dbReference type="Pfam" id="PF00916">
    <property type="entry name" value="Sulfate_transp"/>
    <property type="match status" value="1"/>
</dbReference>